<keyword evidence="2" id="KW-1185">Reference proteome</keyword>
<evidence type="ECO:0000313" key="1">
    <source>
        <dbReference type="EMBL" id="KAI8654628.1"/>
    </source>
</evidence>
<reference evidence="1" key="1">
    <citation type="submission" date="2022-06" db="EMBL/GenBank/DDBJ databases">
        <title>Fusarium solani species complex genomes reveal bases of compartmentalisation and animal pathogenesis.</title>
        <authorList>
            <person name="Tsai I.J."/>
        </authorList>
    </citation>
    <scope>NUCLEOTIDE SEQUENCE</scope>
    <source>
        <strain evidence="1">Fu6.1</strain>
    </source>
</reference>
<accession>A0ACC0QIJ3</accession>
<organism evidence="1 2">
    <name type="scientific">Fusarium keratoplasticum</name>
    <dbReference type="NCBI Taxonomy" id="1328300"/>
    <lineage>
        <taxon>Eukaryota</taxon>
        <taxon>Fungi</taxon>
        <taxon>Dikarya</taxon>
        <taxon>Ascomycota</taxon>
        <taxon>Pezizomycotina</taxon>
        <taxon>Sordariomycetes</taxon>
        <taxon>Hypocreomycetidae</taxon>
        <taxon>Hypocreales</taxon>
        <taxon>Nectriaceae</taxon>
        <taxon>Fusarium</taxon>
        <taxon>Fusarium solani species complex</taxon>
    </lineage>
</organism>
<dbReference type="Proteomes" id="UP001065298">
    <property type="component" value="Chromosome 10"/>
</dbReference>
<sequence length="727" mass="80325">MFLSLRFHRHLKRQPSPSGDSQPPAVTSSLHQQTTAPAQYQHLRNAPLGAQPPSRSDMSRPTGRDGPRLQVSRACVHCQRRKTRCAGSNNGQRACSYCLSTGKTCSFDQRPDRTPLTRKNLDDAETRCMQLRSLLEKFNPGLDIDAELAAFGSSSDVVQDSPDGVEDGAAREDYEWNEASSHVSPGSSAMHKDGMAILPSLNAGYLGRSSGSEILQEVTALLPPSTILSPSGSDESHPLPAQPAARGVGPDPPQLASLAVINTLIDGYFRLFNTSYPILHEPTFRSEVANRDRVCANPTWRIIYYMALAIGSWLLDNNTTPEQCPFYSAARSRISMQVFEAGTIRTVQGLLLMGNYLQKRDRPNTGYSLIGLAQRIAFGIGLHRERPSAEDKVVFERHRQLFWVVYCFDSGFSITTGRPMAVLEGFIDQALPRNIDDQDCDNSSVVPAPVNYPTTYSALIAQAQLVRIANGIHHEFLSAKTANQKMAYQLAEIMAQKLDVWRDNLPTYFTSPDVPAWFLGPRSIVLWKEQNLRILLWRGTKKVHPYLPSRMDARSRCLDAAMETIQSISSFVASYESGLHPGIVWYGTYFIFQAMLVLEASCLGRDGQPDQDFPYDSGGWEASISAATQCLESLARRNSSAALCLEFIERIHRSAGSTAGEMPGTQMDSVQQATDGVLTYDYLFDPTAWTSEMDNIATDPVLRELIGEAFLDFEAVPTVACDLDLSA</sequence>
<comment type="caution">
    <text evidence="1">The sequence shown here is derived from an EMBL/GenBank/DDBJ whole genome shotgun (WGS) entry which is preliminary data.</text>
</comment>
<gene>
    <name evidence="1" type="ORF">NCS57_01209400</name>
</gene>
<evidence type="ECO:0000313" key="2">
    <source>
        <dbReference type="Proteomes" id="UP001065298"/>
    </source>
</evidence>
<dbReference type="EMBL" id="CM046512">
    <property type="protein sequence ID" value="KAI8654628.1"/>
    <property type="molecule type" value="Genomic_DNA"/>
</dbReference>
<proteinExistence type="predicted"/>
<protein>
    <submittedName>
        <fullName evidence="1">Zn(2)-C6 fungal-type domain-containing protein</fullName>
    </submittedName>
</protein>
<name>A0ACC0QIJ3_9HYPO</name>